<dbReference type="InterPro" id="IPR028362">
    <property type="entry name" value="AlgI"/>
</dbReference>
<dbReference type="RefSeq" id="WP_147868873.1">
    <property type="nucleotide sequence ID" value="NZ_CP036264.1"/>
</dbReference>
<dbReference type="EMBL" id="CP036264">
    <property type="protein sequence ID" value="QEF99485.1"/>
    <property type="molecule type" value="Genomic_DNA"/>
</dbReference>
<dbReference type="GO" id="GO:0005886">
    <property type="term" value="C:plasma membrane"/>
    <property type="evidence" value="ECO:0007669"/>
    <property type="project" value="UniProtKB-SubCell"/>
</dbReference>
<evidence type="ECO:0000313" key="10">
    <source>
        <dbReference type="Proteomes" id="UP000321353"/>
    </source>
</evidence>
<evidence type="ECO:0000313" key="9">
    <source>
        <dbReference type="EMBL" id="QEF99485.1"/>
    </source>
</evidence>
<dbReference type="PANTHER" id="PTHR13285:SF18">
    <property type="entry name" value="PROTEIN-CYSTEINE N-PALMITOYLTRANSFERASE RASP"/>
    <property type="match status" value="1"/>
</dbReference>
<protein>
    <submittedName>
        <fullName evidence="9">Peptidoglycan O-acetyltransferase</fullName>
        <ecNumber evidence="9">2.3.1.-</ecNumber>
    </submittedName>
</protein>
<evidence type="ECO:0000256" key="4">
    <source>
        <dbReference type="ARBA" id="ARBA00022692"/>
    </source>
</evidence>
<keyword evidence="6 7" id="KW-0472">Membrane</keyword>
<keyword evidence="4 8" id="KW-0812">Transmembrane</keyword>
<feature type="transmembrane region" description="Helical" evidence="8">
    <location>
        <begin position="360"/>
        <end position="378"/>
    </location>
</feature>
<reference evidence="9 10" key="1">
    <citation type="submission" date="2019-02" db="EMBL/GenBank/DDBJ databases">
        <title>Planctomycetal bacteria perform biofilm scaping via a novel small molecule.</title>
        <authorList>
            <person name="Jeske O."/>
            <person name="Boedeker C."/>
            <person name="Wiegand S."/>
            <person name="Breitling P."/>
            <person name="Kallscheuer N."/>
            <person name="Jogler M."/>
            <person name="Rohde M."/>
            <person name="Petersen J."/>
            <person name="Medema M.H."/>
            <person name="Surup F."/>
            <person name="Jogler C."/>
        </authorList>
    </citation>
    <scope>NUCLEOTIDE SEQUENCE [LARGE SCALE GENOMIC DNA]</scope>
    <source>
        <strain evidence="9 10">Mal15</strain>
    </source>
</reference>
<dbReference type="PANTHER" id="PTHR13285">
    <property type="entry name" value="ACYLTRANSFERASE"/>
    <property type="match status" value="1"/>
</dbReference>
<comment type="subcellular location">
    <subcellularLocation>
        <location evidence="1">Cell membrane</location>
        <topology evidence="1">Multi-pass membrane protein</topology>
    </subcellularLocation>
</comment>
<feature type="transmembrane region" description="Helical" evidence="8">
    <location>
        <begin position="439"/>
        <end position="458"/>
    </location>
</feature>
<dbReference type="InterPro" id="IPR024194">
    <property type="entry name" value="Ac/AlaTfrase_AlgI/DltB"/>
</dbReference>
<feature type="transmembrane region" description="Helical" evidence="8">
    <location>
        <begin position="36"/>
        <end position="60"/>
    </location>
</feature>
<keyword evidence="3 7" id="KW-1003">Cell membrane</keyword>
<feature type="transmembrane region" description="Helical" evidence="8">
    <location>
        <begin position="311"/>
        <end position="340"/>
    </location>
</feature>
<dbReference type="PIRSF" id="PIRSF016636">
    <property type="entry name" value="AlgI_DltB"/>
    <property type="match status" value="1"/>
</dbReference>
<dbReference type="EC" id="2.3.1.-" evidence="9"/>
<evidence type="ECO:0000256" key="7">
    <source>
        <dbReference type="PIRNR" id="PIRNR016636"/>
    </source>
</evidence>
<organism evidence="9 10">
    <name type="scientific">Stieleria maiorica</name>
    <dbReference type="NCBI Taxonomy" id="2795974"/>
    <lineage>
        <taxon>Bacteria</taxon>
        <taxon>Pseudomonadati</taxon>
        <taxon>Planctomycetota</taxon>
        <taxon>Planctomycetia</taxon>
        <taxon>Pirellulales</taxon>
        <taxon>Pirellulaceae</taxon>
        <taxon>Stieleria</taxon>
    </lineage>
</organism>
<dbReference type="InterPro" id="IPR051085">
    <property type="entry name" value="MB_O-acyltransferase"/>
</dbReference>
<evidence type="ECO:0000256" key="2">
    <source>
        <dbReference type="ARBA" id="ARBA00010323"/>
    </source>
</evidence>
<dbReference type="GO" id="GO:0016746">
    <property type="term" value="F:acyltransferase activity"/>
    <property type="evidence" value="ECO:0007669"/>
    <property type="project" value="UniProtKB-KW"/>
</dbReference>
<dbReference type="InterPro" id="IPR004299">
    <property type="entry name" value="MBOAT_fam"/>
</dbReference>
<keyword evidence="5 8" id="KW-1133">Transmembrane helix</keyword>
<comment type="similarity">
    <text evidence="2 7">Belongs to the membrane-bound acyltransferase family.</text>
</comment>
<dbReference type="Pfam" id="PF03062">
    <property type="entry name" value="MBOAT"/>
    <property type="match status" value="1"/>
</dbReference>
<proteinExistence type="inferred from homology"/>
<evidence type="ECO:0000256" key="3">
    <source>
        <dbReference type="ARBA" id="ARBA00022475"/>
    </source>
</evidence>
<dbReference type="GO" id="GO:0042121">
    <property type="term" value="P:alginic acid biosynthetic process"/>
    <property type="evidence" value="ECO:0007669"/>
    <property type="project" value="InterPro"/>
</dbReference>
<keyword evidence="10" id="KW-1185">Reference proteome</keyword>
<dbReference type="Proteomes" id="UP000321353">
    <property type="component" value="Chromosome"/>
</dbReference>
<dbReference type="PIRSF" id="PIRSF500217">
    <property type="entry name" value="AlgI"/>
    <property type="match status" value="1"/>
</dbReference>
<evidence type="ECO:0000256" key="1">
    <source>
        <dbReference type="ARBA" id="ARBA00004651"/>
    </source>
</evidence>
<feature type="transmembrane region" description="Helical" evidence="8">
    <location>
        <begin position="81"/>
        <end position="107"/>
    </location>
</feature>
<accession>A0A5B9MIP0</accession>
<keyword evidence="7 9" id="KW-0012">Acyltransferase</keyword>
<name>A0A5B9MIP0_9BACT</name>
<evidence type="ECO:0000256" key="5">
    <source>
        <dbReference type="ARBA" id="ARBA00022989"/>
    </source>
</evidence>
<evidence type="ECO:0000256" key="6">
    <source>
        <dbReference type="ARBA" id="ARBA00023136"/>
    </source>
</evidence>
<keyword evidence="7 9" id="KW-0808">Transferase</keyword>
<gene>
    <name evidence="9" type="primary">patA_2</name>
    <name evidence="9" type="ORF">Mal15_35500</name>
</gene>
<evidence type="ECO:0000256" key="8">
    <source>
        <dbReference type="SAM" id="Phobius"/>
    </source>
</evidence>
<dbReference type="AlphaFoldDB" id="A0A5B9MIP0"/>
<dbReference type="KEGG" id="smam:Mal15_35500"/>
<sequence length="468" mass="53511">MLFNSFDFFGFFVVVFLVQLVLPHRARNLFLLATSYFFYACWDWRFVGLMAASTVIDYVCSHKIHRSETTAWKRRFLSISLIANLSILGFFKYAGFFVDSWIALAASQGIELSTRTWNIILPVGISFYTFQTMSYTWDVYRGEMRPLKRFSDFALYVAFFPQLVAGPIERGKHLSPQIESGPRTSWQGVRSGVWMVTKGLFKKAVIADNLAPIVADSFGSESPHSLQVLIGVYAFAFQIYGDFSGYTDIARGVARMMGYALSLNFRLPYFATNPSEFWKRWHVSLSSFLRDYLYIPLGGNRAGTLRTYRNLLVTMLLGGLWHGAAWNFVIWGFYHGVLLILYERLSRTVRVSDAWLNRIYPIRLMVMFHLTCVGWLIFRAESTIELQTLFAGLFHYRPVSLEDCQAAWKLVLLAGPLLVLQAAKEYTKCLNFVPNLSPVPRLAICAGCVVAILTLGSFGKQEFIYFQF</sequence>
<feature type="transmembrane region" description="Helical" evidence="8">
    <location>
        <begin position="119"/>
        <end position="140"/>
    </location>
</feature>